<evidence type="ECO:0000313" key="2">
    <source>
        <dbReference type="EMBL" id="MDO1451719.1"/>
    </source>
</evidence>
<accession>A0ABT8RJS0</accession>
<feature type="chain" id="PRO_5045137729" evidence="1">
    <location>
        <begin position="27"/>
        <end position="128"/>
    </location>
</feature>
<name>A0ABT8RJS0_9BACT</name>
<dbReference type="Proteomes" id="UP001168528">
    <property type="component" value="Unassembled WGS sequence"/>
</dbReference>
<keyword evidence="1" id="KW-0732">Signal</keyword>
<proteinExistence type="predicted"/>
<evidence type="ECO:0000256" key="1">
    <source>
        <dbReference type="SAM" id="SignalP"/>
    </source>
</evidence>
<evidence type="ECO:0000313" key="3">
    <source>
        <dbReference type="Proteomes" id="UP001168528"/>
    </source>
</evidence>
<comment type="caution">
    <text evidence="2">The sequence shown here is derived from an EMBL/GenBank/DDBJ whole genome shotgun (WGS) entry which is preliminary data.</text>
</comment>
<reference evidence="2" key="1">
    <citation type="submission" date="2023-07" db="EMBL/GenBank/DDBJ databases">
        <title>The genome sequence of Rhodocytophaga aerolata KACC 12507.</title>
        <authorList>
            <person name="Zhang X."/>
        </authorList>
    </citation>
    <scope>NUCLEOTIDE SEQUENCE</scope>
    <source>
        <strain evidence="2">KACC 12507</strain>
    </source>
</reference>
<gene>
    <name evidence="2" type="ORF">Q0590_35930</name>
</gene>
<organism evidence="2 3">
    <name type="scientific">Rhodocytophaga aerolata</name>
    <dbReference type="NCBI Taxonomy" id="455078"/>
    <lineage>
        <taxon>Bacteria</taxon>
        <taxon>Pseudomonadati</taxon>
        <taxon>Bacteroidota</taxon>
        <taxon>Cytophagia</taxon>
        <taxon>Cytophagales</taxon>
        <taxon>Rhodocytophagaceae</taxon>
        <taxon>Rhodocytophaga</taxon>
    </lineage>
</organism>
<dbReference type="EMBL" id="JAUKPO010000083">
    <property type="protein sequence ID" value="MDO1451719.1"/>
    <property type="molecule type" value="Genomic_DNA"/>
</dbReference>
<dbReference type="RefSeq" id="WP_302042516.1">
    <property type="nucleotide sequence ID" value="NZ_JAUKPO010000083.1"/>
</dbReference>
<sequence>MKKLSALFFFSFLSFVLFVTNLQAQSAPEDYFVGTWNVKAYSLPQGDTDMIIQLDKKDGKLSGGIVDAATKKVKTPFSKIDVADNTLTAHFFAQEEGVEVYLTMSKKDDKNITGSIMDMFRMEGSKGK</sequence>
<feature type="signal peptide" evidence="1">
    <location>
        <begin position="1"/>
        <end position="26"/>
    </location>
</feature>
<keyword evidence="3" id="KW-1185">Reference proteome</keyword>
<protein>
    <submittedName>
        <fullName evidence="2">Uncharacterized protein</fullName>
    </submittedName>
</protein>